<dbReference type="Proteomes" id="UP000321917">
    <property type="component" value="Unassembled WGS sequence"/>
</dbReference>
<dbReference type="AlphaFoldDB" id="A0A5C6QAS3"/>
<dbReference type="SUPFAM" id="SSF159888">
    <property type="entry name" value="YdhG-like"/>
    <property type="match status" value="1"/>
</dbReference>
<reference evidence="3 5" key="1">
    <citation type="submission" date="2019-07" db="EMBL/GenBank/DDBJ databases">
        <title>Genomes of sea-ice associated Colwellia species.</title>
        <authorList>
            <person name="Bowman J.P."/>
        </authorList>
    </citation>
    <scope>NUCLEOTIDE SEQUENCE [LARGE SCALE GENOMIC DNA]</scope>
    <source>
        <strain evidence="2 4">ACAM 607</strain>
        <strain evidence="3 5">IC036</strain>
    </source>
</reference>
<feature type="domain" description="YdhG-like" evidence="1">
    <location>
        <begin position="42"/>
        <end position="118"/>
    </location>
</feature>
<evidence type="ECO:0000313" key="5">
    <source>
        <dbReference type="Proteomes" id="UP000321917"/>
    </source>
</evidence>
<dbReference type="Proteomes" id="UP000321525">
    <property type="component" value="Unassembled WGS sequence"/>
</dbReference>
<protein>
    <submittedName>
        <fullName evidence="3">DUF1801 domain-containing protein</fullName>
    </submittedName>
</protein>
<name>A0A5C6QAS3_9GAMM</name>
<proteinExistence type="predicted"/>
<evidence type="ECO:0000313" key="2">
    <source>
        <dbReference type="EMBL" id="TWX59259.1"/>
    </source>
</evidence>
<dbReference type="OrthoDB" id="5951444at2"/>
<comment type="caution">
    <text evidence="3">The sequence shown here is derived from an EMBL/GenBank/DDBJ whole genome shotgun (WGS) entry which is preliminary data.</text>
</comment>
<gene>
    <name evidence="2" type="ORF">ESZ26_09820</name>
    <name evidence="3" type="ORF">ESZ27_10965</name>
</gene>
<dbReference type="InterPro" id="IPR014922">
    <property type="entry name" value="YdhG-like"/>
</dbReference>
<evidence type="ECO:0000259" key="1">
    <source>
        <dbReference type="Pfam" id="PF08818"/>
    </source>
</evidence>
<evidence type="ECO:0000313" key="3">
    <source>
        <dbReference type="EMBL" id="TWX66145.1"/>
    </source>
</evidence>
<dbReference type="Pfam" id="PF08818">
    <property type="entry name" value="DUF1801"/>
    <property type="match status" value="1"/>
</dbReference>
<dbReference type="EMBL" id="VOLQ01000019">
    <property type="protein sequence ID" value="TWX66145.1"/>
    <property type="molecule type" value="Genomic_DNA"/>
</dbReference>
<keyword evidence="4" id="KW-1185">Reference proteome</keyword>
<evidence type="ECO:0000313" key="4">
    <source>
        <dbReference type="Proteomes" id="UP000321525"/>
    </source>
</evidence>
<dbReference type="EMBL" id="VOLR01000012">
    <property type="protein sequence ID" value="TWX59259.1"/>
    <property type="molecule type" value="Genomic_DNA"/>
</dbReference>
<sequence length="132" mass="14901">MNQVMGFILGLDNKNRKSDSITLLNLLEKSSGYTPYLNGSLIGFGQYHYRYDSGRKGHSSVIAFSPRKQNLVVYIMPGFSQCSALLEKLGKYTLGKSCLYINKLADINIDVLEEIIRLSVTTMQHKYPCKNI</sequence>
<accession>A0A5C6QAS3</accession>
<organism evidence="3 5">
    <name type="scientific">Colwellia hornerae</name>
    <dbReference type="NCBI Taxonomy" id="89402"/>
    <lineage>
        <taxon>Bacteria</taxon>
        <taxon>Pseudomonadati</taxon>
        <taxon>Pseudomonadota</taxon>
        <taxon>Gammaproteobacteria</taxon>
        <taxon>Alteromonadales</taxon>
        <taxon>Colwelliaceae</taxon>
        <taxon>Colwellia</taxon>
    </lineage>
</organism>
<dbReference type="RefSeq" id="WP_146799457.1">
    <property type="nucleotide sequence ID" value="NZ_VOLP01000012.1"/>
</dbReference>